<evidence type="ECO:0000313" key="4">
    <source>
        <dbReference type="Proteomes" id="UP000054771"/>
    </source>
</evidence>
<dbReference type="STRING" id="454130.A0A0U5GIE3"/>
<dbReference type="PANTHER" id="PTHR43625:SF40">
    <property type="entry name" value="ALDO-KETO REDUCTASE YAKC [NADP(+)]"/>
    <property type="match status" value="1"/>
</dbReference>
<sequence>MPLPSRLLGTHGPQVSAIGYGMMGLSAFYGPRLPDSQRLAFLDKLYASGQRFWDTSDIYGDSEDLLGTWFSANPEKRGDVILATKFGNLGAGVAKTDPEYVGQACEKSLSRLKTSYIDLYYVHRVDPNVPIEATVRAMEELRKQGKIRSLGLSEVSATTLRRAHTVSPIAAVQVEYSPFALEIESLQTSLLATCKELGVAVVAYSPLGRGFLTGALKSIDDLDPDDFRRKVPRYFPENFSRNIVLVKELARVAERKGCSTAQLVLAWLLAQWEMVIPIPGTTRWENYEENMGALDVQLSEDEVQEIRGVIERAEVVGARFPEAWTKHLFVDTVPLEE</sequence>
<dbReference type="OrthoDB" id="37537at2759"/>
<keyword evidence="4" id="KW-1185">Reference proteome</keyword>
<dbReference type="OMA" id="YARECCE"/>
<organism evidence="3 4">
    <name type="scientific">Aspergillus calidoustus</name>
    <dbReference type="NCBI Taxonomy" id="454130"/>
    <lineage>
        <taxon>Eukaryota</taxon>
        <taxon>Fungi</taxon>
        <taxon>Dikarya</taxon>
        <taxon>Ascomycota</taxon>
        <taxon>Pezizomycotina</taxon>
        <taxon>Eurotiomycetes</taxon>
        <taxon>Eurotiomycetidae</taxon>
        <taxon>Eurotiales</taxon>
        <taxon>Aspergillaceae</taxon>
        <taxon>Aspergillus</taxon>
        <taxon>Aspergillus subgen. Nidulantes</taxon>
    </lineage>
</organism>
<protein>
    <recommendedName>
        <fullName evidence="2">NADP-dependent oxidoreductase domain-containing protein</fullName>
    </recommendedName>
</protein>
<dbReference type="InterPro" id="IPR020471">
    <property type="entry name" value="AKR"/>
</dbReference>
<proteinExistence type="predicted"/>
<dbReference type="GO" id="GO:0016491">
    <property type="term" value="F:oxidoreductase activity"/>
    <property type="evidence" value="ECO:0007669"/>
    <property type="project" value="UniProtKB-KW"/>
</dbReference>
<evidence type="ECO:0000259" key="2">
    <source>
        <dbReference type="Pfam" id="PF00248"/>
    </source>
</evidence>
<dbReference type="InterPro" id="IPR023210">
    <property type="entry name" value="NADP_OxRdtase_dom"/>
</dbReference>
<dbReference type="Pfam" id="PF00248">
    <property type="entry name" value="Aldo_ket_red"/>
    <property type="match status" value="1"/>
</dbReference>
<evidence type="ECO:0000313" key="3">
    <source>
        <dbReference type="EMBL" id="CEL09599.1"/>
    </source>
</evidence>
<keyword evidence="1" id="KW-0560">Oxidoreductase</keyword>
<dbReference type="AlphaFoldDB" id="A0A0U5GIE3"/>
<dbReference type="Proteomes" id="UP000054771">
    <property type="component" value="Unassembled WGS sequence"/>
</dbReference>
<dbReference type="PRINTS" id="PR00069">
    <property type="entry name" value="ALDKETRDTASE"/>
</dbReference>
<dbReference type="EMBL" id="CDMC01000014">
    <property type="protein sequence ID" value="CEL09599.1"/>
    <property type="molecule type" value="Genomic_DNA"/>
</dbReference>
<feature type="domain" description="NADP-dependent oxidoreductase" evidence="2">
    <location>
        <begin position="18"/>
        <end position="310"/>
    </location>
</feature>
<evidence type="ECO:0000256" key="1">
    <source>
        <dbReference type="ARBA" id="ARBA00023002"/>
    </source>
</evidence>
<gene>
    <name evidence="3" type="ORF">ASPCAL12734</name>
</gene>
<dbReference type="SUPFAM" id="SSF51430">
    <property type="entry name" value="NAD(P)-linked oxidoreductase"/>
    <property type="match status" value="1"/>
</dbReference>
<reference evidence="4" key="1">
    <citation type="journal article" date="2016" name="Genome Announc.">
        <title>Draft genome sequences of fungus Aspergillus calidoustus.</title>
        <authorList>
            <person name="Horn F."/>
            <person name="Linde J."/>
            <person name="Mattern D.J."/>
            <person name="Walther G."/>
            <person name="Guthke R."/>
            <person name="Scherlach K."/>
            <person name="Martin K."/>
            <person name="Brakhage A.A."/>
            <person name="Petzke L."/>
            <person name="Valiante V."/>
        </authorList>
    </citation>
    <scope>NUCLEOTIDE SEQUENCE [LARGE SCALE GENOMIC DNA]</scope>
    <source>
        <strain evidence="4">SF006504</strain>
    </source>
</reference>
<accession>A0A0U5GIE3</accession>
<dbReference type="PANTHER" id="PTHR43625">
    <property type="entry name" value="AFLATOXIN B1 ALDEHYDE REDUCTASE"/>
    <property type="match status" value="1"/>
</dbReference>
<dbReference type="InterPro" id="IPR036812">
    <property type="entry name" value="NAD(P)_OxRdtase_dom_sf"/>
</dbReference>
<dbReference type="InterPro" id="IPR050791">
    <property type="entry name" value="Aldo-Keto_reductase"/>
</dbReference>
<name>A0A0U5GIE3_ASPCI</name>
<dbReference type="Gene3D" id="3.20.20.100">
    <property type="entry name" value="NADP-dependent oxidoreductase domain"/>
    <property type="match status" value="1"/>
</dbReference>
<dbReference type="GO" id="GO:0005737">
    <property type="term" value="C:cytoplasm"/>
    <property type="evidence" value="ECO:0007669"/>
    <property type="project" value="TreeGrafter"/>
</dbReference>